<proteinExistence type="predicted"/>
<dbReference type="InterPro" id="IPR029050">
    <property type="entry name" value="Immunoprotect_excell_Ig-like"/>
</dbReference>
<dbReference type="Pfam" id="PF11611">
    <property type="entry name" value="DUF4352"/>
    <property type="match status" value="1"/>
</dbReference>
<evidence type="ECO:0000313" key="6">
    <source>
        <dbReference type="Proteomes" id="UP000285376"/>
    </source>
</evidence>
<feature type="chain" id="PRO_5038664898" evidence="3">
    <location>
        <begin position="22"/>
        <end position="229"/>
    </location>
</feature>
<organism evidence="5 6">
    <name type="scientific">Dermacoccus abyssi</name>
    <dbReference type="NCBI Taxonomy" id="322596"/>
    <lineage>
        <taxon>Bacteria</taxon>
        <taxon>Bacillati</taxon>
        <taxon>Actinomycetota</taxon>
        <taxon>Actinomycetes</taxon>
        <taxon>Micrococcales</taxon>
        <taxon>Dermacoccaceae</taxon>
        <taxon>Dermacoccus</taxon>
    </lineage>
</organism>
<dbReference type="InterPro" id="IPR029051">
    <property type="entry name" value="DUF4352"/>
</dbReference>
<feature type="compositionally biased region" description="Low complexity" evidence="2">
    <location>
        <begin position="31"/>
        <end position="92"/>
    </location>
</feature>
<sequence length="229" mass="23491">MKVSRSAMLAAAAAVVLSASACTSVEGGSGASSNSSSSSSEAAPQSSESSSEQTQASSSTTESSSQSEPSESSSSSESSSEDPGSGSEGQSGLVRAKVGEEAKTGDMTVKISKVVDPVPVSSDSFMKPDAGKRWVAVNMSVTNTSSKPLNFSTLFCVDAKTDQNQTADDSLFSDYGTKFNSSALQKGDTAVGDITFEVPTGQKLKQVDVKCSFSSLQGDQRAIRIDVSK</sequence>
<evidence type="ECO:0000313" key="5">
    <source>
        <dbReference type="EMBL" id="RHW45870.1"/>
    </source>
</evidence>
<name>A0A417Z574_9MICO</name>
<feature type="signal peptide" evidence="3">
    <location>
        <begin position="1"/>
        <end position="21"/>
    </location>
</feature>
<dbReference type="AlphaFoldDB" id="A0A417Z574"/>
<gene>
    <name evidence="5" type="ORF">D1832_07665</name>
</gene>
<comment type="caution">
    <text evidence="5">The sequence shown here is derived from an EMBL/GenBank/DDBJ whole genome shotgun (WGS) entry which is preliminary data.</text>
</comment>
<dbReference type="PROSITE" id="PS51257">
    <property type="entry name" value="PROKAR_LIPOPROTEIN"/>
    <property type="match status" value="1"/>
</dbReference>
<dbReference type="RefSeq" id="WP_147362638.1">
    <property type="nucleotide sequence ID" value="NZ_CBCRVH010000005.1"/>
</dbReference>
<evidence type="ECO:0000256" key="3">
    <source>
        <dbReference type="SAM" id="SignalP"/>
    </source>
</evidence>
<keyword evidence="1 3" id="KW-0732">Signal</keyword>
<protein>
    <submittedName>
        <fullName evidence="5">DUF4352 domain-containing protein</fullName>
    </submittedName>
</protein>
<accession>A0A417Z574</accession>
<evidence type="ECO:0000259" key="4">
    <source>
        <dbReference type="Pfam" id="PF11611"/>
    </source>
</evidence>
<dbReference type="Gene3D" id="2.60.40.1240">
    <property type="match status" value="1"/>
</dbReference>
<dbReference type="Proteomes" id="UP000285376">
    <property type="component" value="Unassembled WGS sequence"/>
</dbReference>
<evidence type="ECO:0000256" key="2">
    <source>
        <dbReference type="SAM" id="MobiDB-lite"/>
    </source>
</evidence>
<feature type="domain" description="DUF4352" evidence="4">
    <location>
        <begin position="97"/>
        <end position="206"/>
    </location>
</feature>
<feature type="region of interest" description="Disordered" evidence="2">
    <location>
        <begin position="22"/>
        <end position="94"/>
    </location>
</feature>
<reference evidence="5 6" key="1">
    <citation type="submission" date="2018-08" db="EMBL/GenBank/DDBJ databases">
        <title>Whole genome sequence analysis of Dermacoccus abyssi bacteria isolated from Deep Mariana trench Micromonospora spp reveals genes involved in the environmental adaptation and production of secondary metabolites.</title>
        <authorList>
            <person name="Abdel-Mageed W.M."/>
            <person name="Lehri B."/>
            <person name="Nouioui I."/>
            <person name="Goodfellow I."/>
            <person name="Jaspars M."/>
            <person name="Karlyshev A."/>
        </authorList>
    </citation>
    <scope>NUCLEOTIDE SEQUENCE [LARGE SCALE GENOMIC DNA]</scope>
    <source>
        <strain evidence="5 6">MT1.1</strain>
    </source>
</reference>
<evidence type="ECO:0000256" key="1">
    <source>
        <dbReference type="ARBA" id="ARBA00022729"/>
    </source>
</evidence>
<dbReference type="EMBL" id="QWLM01000007">
    <property type="protein sequence ID" value="RHW45870.1"/>
    <property type="molecule type" value="Genomic_DNA"/>
</dbReference>